<name>A0A1M5R427_9GAMM</name>
<evidence type="ECO:0000256" key="1">
    <source>
        <dbReference type="SAM" id="MobiDB-lite"/>
    </source>
</evidence>
<keyword evidence="3" id="KW-1185">Reference proteome</keyword>
<evidence type="ECO:0000313" key="2">
    <source>
        <dbReference type="EMBL" id="SHH20918.1"/>
    </source>
</evidence>
<dbReference type="AlphaFoldDB" id="A0A1M5R427"/>
<organism evidence="2 3">
    <name type="scientific">Ferrimonas marina</name>
    <dbReference type="NCBI Taxonomy" id="299255"/>
    <lineage>
        <taxon>Bacteria</taxon>
        <taxon>Pseudomonadati</taxon>
        <taxon>Pseudomonadota</taxon>
        <taxon>Gammaproteobacteria</taxon>
        <taxon>Alteromonadales</taxon>
        <taxon>Ferrimonadaceae</taxon>
        <taxon>Ferrimonas</taxon>
    </lineage>
</organism>
<evidence type="ECO:0000313" key="3">
    <source>
        <dbReference type="Proteomes" id="UP000184268"/>
    </source>
</evidence>
<dbReference type="RefSeq" id="WP_143165533.1">
    <property type="nucleotide sequence ID" value="NZ_FQXG01000002.1"/>
</dbReference>
<protein>
    <submittedName>
        <fullName evidence="2">Uncharacterized protein</fullName>
    </submittedName>
</protein>
<dbReference type="Proteomes" id="UP000184268">
    <property type="component" value="Unassembled WGS sequence"/>
</dbReference>
<gene>
    <name evidence="2" type="ORF">SAMN02745129_1471</name>
</gene>
<proteinExistence type="predicted"/>
<dbReference type="OrthoDB" id="6402191at2"/>
<feature type="region of interest" description="Disordered" evidence="1">
    <location>
        <begin position="1"/>
        <end position="20"/>
    </location>
</feature>
<accession>A0A1M5R427</accession>
<dbReference type="EMBL" id="FQXG01000002">
    <property type="protein sequence ID" value="SHH20918.1"/>
    <property type="molecule type" value="Genomic_DNA"/>
</dbReference>
<sequence>MPFSRSANRPPPRPRPPNDAETRFYSAVFAKLRAQPELQQQLRTNLAQFQARQFLSKSQRRALVDFGWILAANLSLDELEQRLMADDRNGQRLRRFPQLFHGVLSPEELERLHHSG</sequence>
<reference evidence="2 3" key="1">
    <citation type="submission" date="2016-11" db="EMBL/GenBank/DDBJ databases">
        <authorList>
            <person name="Jaros S."/>
            <person name="Januszkiewicz K."/>
            <person name="Wedrychowicz H."/>
        </authorList>
    </citation>
    <scope>NUCLEOTIDE SEQUENCE [LARGE SCALE GENOMIC DNA]</scope>
    <source>
        <strain evidence="2 3">DSM 16917</strain>
    </source>
</reference>